<dbReference type="Proteomes" id="UP000401717">
    <property type="component" value="Unassembled WGS sequence"/>
</dbReference>
<proteinExistence type="predicted"/>
<sequence>MMLDGPERGTGIFDRIRGLLAERLGDVSQRTISAPFPRLLAEIRNGADWCFVGGIRTPEREAFAAFSLPVAMFYPLRVIVHAPQRARFEALGPIPLARLLEDGTAWRTSVLLGRSLAPAVDALLRARPPAQTFSEFPEAFRMLLRDRLDYLIEFPSIAAYHARHLQADGALVALPLSETPDPVFSRVMCARTPQGLAVVARIDAILRAERPNPAYRAIVEAWSDPADLPKLRAIYDARFLTSD</sequence>
<reference evidence="1" key="2">
    <citation type="journal article" date="2021" name="Front. Microbiol.">
        <title>Comprehensive Comparative Genomics and Phenotyping of Methylobacterium Species.</title>
        <authorList>
            <person name="Alessa O."/>
            <person name="Ogura Y."/>
            <person name="Fujitani Y."/>
            <person name="Takami H."/>
            <person name="Hayashi T."/>
            <person name="Sahin N."/>
            <person name="Tani A."/>
        </authorList>
    </citation>
    <scope>NUCLEOTIDE SEQUENCE</scope>
    <source>
        <strain evidence="1">DSM 22415</strain>
    </source>
</reference>
<reference evidence="1" key="3">
    <citation type="submission" date="2021-08" db="EMBL/GenBank/DDBJ databases">
        <authorList>
            <person name="Tani A."/>
            <person name="Ola A."/>
            <person name="Ogura Y."/>
            <person name="Katsura K."/>
            <person name="Hayashi T."/>
        </authorList>
    </citation>
    <scope>NUCLEOTIDE SEQUENCE</scope>
    <source>
        <strain evidence="1">DSM 22415</strain>
    </source>
</reference>
<dbReference type="AlphaFoldDB" id="A0A564G7V6"/>
<dbReference type="Proteomes" id="UP001055303">
    <property type="component" value="Unassembled WGS sequence"/>
</dbReference>
<accession>A0A564G7V6</accession>
<dbReference type="EMBL" id="BPQI01000082">
    <property type="protein sequence ID" value="GJD57011.1"/>
    <property type="molecule type" value="Genomic_DNA"/>
</dbReference>
<evidence type="ECO:0000313" key="2">
    <source>
        <dbReference type="EMBL" id="VUF16132.1"/>
    </source>
</evidence>
<keyword evidence="4" id="KW-1185">Reference proteome</keyword>
<reference evidence="2 3" key="1">
    <citation type="submission" date="2019-06" db="EMBL/GenBank/DDBJ databases">
        <authorList>
            <person name="Rodrigo-Torres L."/>
            <person name="Arahal R. D."/>
            <person name="Lucena T."/>
        </authorList>
    </citation>
    <scope>NUCLEOTIDE SEQUENCE [LARGE SCALE GENOMIC DNA]</scope>
    <source>
        <strain evidence="2 3">SW08-7</strain>
    </source>
</reference>
<evidence type="ECO:0000313" key="3">
    <source>
        <dbReference type="Proteomes" id="UP000401717"/>
    </source>
</evidence>
<evidence type="ECO:0000313" key="1">
    <source>
        <dbReference type="EMBL" id="GJD57011.1"/>
    </source>
</evidence>
<dbReference type="SUPFAM" id="SSF53850">
    <property type="entry name" value="Periplasmic binding protein-like II"/>
    <property type="match status" value="1"/>
</dbReference>
<name>A0A564G7V6_9HYPH</name>
<protein>
    <submittedName>
        <fullName evidence="2">Uncharacterized protein</fullName>
    </submittedName>
</protein>
<dbReference type="EMBL" id="CABFVH010000103">
    <property type="protein sequence ID" value="VUF16132.1"/>
    <property type="molecule type" value="Genomic_DNA"/>
</dbReference>
<gene>
    <name evidence="1" type="ORF">IFDJLNFL_2911</name>
    <name evidence="2" type="ORF">MTDSW087_05889</name>
</gene>
<evidence type="ECO:0000313" key="4">
    <source>
        <dbReference type="Proteomes" id="UP001055303"/>
    </source>
</evidence>
<organism evidence="2 3">
    <name type="scientific">Methylobacterium dankookense</name>
    <dbReference type="NCBI Taxonomy" id="560405"/>
    <lineage>
        <taxon>Bacteria</taxon>
        <taxon>Pseudomonadati</taxon>
        <taxon>Pseudomonadota</taxon>
        <taxon>Alphaproteobacteria</taxon>
        <taxon>Hyphomicrobiales</taxon>
        <taxon>Methylobacteriaceae</taxon>
        <taxon>Methylobacterium</taxon>
    </lineage>
</organism>
<dbReference type="Gene3D" id="3.40.190.10">
    <property type="entry name" value="Periplasmic binding protein-like II"/>
    <property type="match status" value="2"/>
</dbReference>